<dbReference type="Proteomes" id="UP000282323">
    <property type="component" value="Unassembled WGS sequence"/>
</dbReference>
<dbReference type="EMBL" id="REGA01000009">
    <property type="protein sequence ID" value="RQG94346.1"/>
    <property type="molecule type" value="Genomic_DNA"/>
</dbReference>
<gene>
    <name evidence="2" type="ORF">EA473_11590</name>
</gene>
<name>A0A3N6MJH9_NATCH</name>
<dbReference type="InterPro" id="IPR006311">
    <property type="entry name" value="TAT_signal"/>
</dbReference>
<sequence length="405" mass="43720">MTGDSSVTDSNRGPTRRTFLQSAIAVGSLATAGCVTPLAGPSDPDEFDAETVAEGLVHPWGLEFLPEDSRLLVTEREGRLTAVDREDGSSSAVDGVPPVHDAGQGGLLDVASHPEFPNEPWIYLTYAATNDDGESTTHLGRGELNLEAATLEEFEVLYVAEPFVESNAHYGSRVVFGEDDALYVTVGDRQFDDFGPDHVSQDPTNDLGTTIRLEPDGSIPEDNPFVDDPNADDAVFSYGHRNAQGMTVHPETGEIWQSEHGEEDGDEINVLEAGGNYGWPVAHTGCEYGTDDPIGDDPRERADVVDPVYYWECNTGGFPPAGATFYDGEAFPDWQGELFVGNLVGEYLGHFAVDGRDVEELDPLLADRGWRIRDVAVAPDTGFLYVAVDDSDAPVVRLVPPETDG</sequence>
<keyword evidence="3" id="KW-1185">Reference proteome</keyword>
<accession>A0A3N6MJH9</accession>
<evidence type="ECO:0000313" key="2">
    <source>
        <dbReference type="EMBL" id="RQG94346.1"/>
    </source>
</evidence>
<evidence type="ECO:0000313" key="3">
    <source>
        <dbReference type="Proteomes" id="UP000282323"/>
    </source>
</evidence>
<dbReference type="InterPro" id="IPR012938">
    <property type="entry name" value="Glc/Sorbosone_DH"/>
</dbReference>
<feature type="domain" description="Glucose/Sorbosone dehydrogenase" evidence="1">
    <location>
        <begin position="57"/>
        <end position="397"/>
    </location>
</feature>
<dbReference type="PANTHER" id="PTHR19328:SF75">
    <property type="entry name" value="ALDOSE SUGAR DEHYDROGENASE YLII"/>
    <property type="match status" value="1"/>
</dbReference>
<dbReference type="AlphaFoldDB" id="A0A3N6MJH9"/>
<protein>
    <submittedName>
        <fullName evidence="2">PQQ-dependent sugar dehydrogenase</fullName>
    </submittedName>
</protein>
<organism evidence="2 3">
    <name type="scientific">Natrarchaeobius chitinivorans</name>
    <dbReference type="NCBI Taxonomy" id="1679083"/>
    <lineage>
        <taxon>Archaea</taxon>
        <taxon>Methanobacteriati</taxon>
        <taxon>Methanobacteriota</taxon>
        <taxon>Stenosarchaea group</taxon>
        <taxon>Halobacteria</taxon>
        <taxon>Halobacteriales</taxon>
        <taxon>Natrialbaceae</taxon>
        <taxon>Natrarchaeobius</taxon>
    </lineage>
</organism>
<dbReference type="PROSITE" id="PS51318">
    <property type="entry name" value="TAT"/>
    <property type="match status" value="1"/>
</dbReference>
<reference evidence="2 3" key="1">
    <citation type="submission" date="2018-10" db="EMBL/GenBank/DDBJ databases">
        <title>Natrarchaeobius chitinivorans gen. nov., sp. nov., and Natrarchaeobius haloalkaliphilus sp. nov., alkaliphilic, chitin-utilizing haloarchaea from hypersaline alkaline lakes.</title>
        <authorList>
            <person name="Sorokin D.Y."/>
            <person name="Elcheninov A.G."/>
            <person name="Kostrikina N.A."/>
            <person name="Bale N.J."/>
            <person name="Sinninghe Damste J.S."/>
            <person name="Khijniak T.V."/>
            <person name="Kublanov I.V."/>
            <person name="Toshchakov S.V."/>
        </authorList>
    </citation>
    <scope>NUCLEOTIDE SEQUENCE [LARGE SCALE GENOMIC DNA]</scope>
    <source>
        <strain evidence="2 3">AArcht4T</strain>
    </source>
</reference>
<dbReference type="InterPro" id="IPR011041">
    <property type="entry name" value="Quinoprot_gluc/sorb_DH_b-prop"/>
</dbReference>
<proteinExistence type="predicted"/>
<comment type="caution">
    <text evidence="2">The sequence shown here is derived from an EMBL/GenBank/DDBJ whole genome shotgun (WGS) entry which is preliminary data.</text>
</comment>
<dbReference type="Pfam" id="PF07995">
    <property type="entry name" value="GSDH"/>
    <property type="match status" value="1"/>
</dbReference>
<dbReference type="InterPro" id="IPR011042">
    <property type="entry name" value="6-blade_b-propeller_TolB-like"/>
</dbReference>
<evidence type="ECO:0000259" key="1">
    <source>
        <dbReference type="Pfam" id="PF07995"/>
    </source>
</evidence>
<dbReference type="PANTHER" id="PTHR19328">
    <property type="entry name" value="HEDGEHOG-INTERACTING PROTEIN"/>
    <property type="match status" value="1"/>
</dbReference>
<dbReference type="Gene3D" id="2.120.10.30">
    <property type="entry name" value="TolB, C-terminal domain"/>
    <property type="match status" value="1"/>
</dbReference>
<dbReference type="SUPFAM" id="SSF50952">
    <property type="entry name" value="Soluble quinoprotein glucose dehydrogenase"/>
    <property type="match status" value="1"/>
</dbReference>